<dbReference type="GO" id="GO:0003723">
    <property type="term" value="F:RNA binding"/>
    <property type="evidence" value="ECO:0007669"/>
    <property type="project" value="UniProtKB-UniRule"/>
</dbReference>
<dbReference type="Pfam" id="PF00076">
    <property type="entry name" value="RRM_1"/>
    <property type="match status" value="2"/>
</dbReference>
<dbReference type="InterPro" id="IPR012677">
    <property type="entry name" value="Nucleotide-bd_a/b_plait_sf"/>
</dbReference>
<dbReference type="Proteomes" id="UP000077755">
    <property type="component" value="Chromosome 6"/>
</dbReference>
<feature type="compositionally biased region" description="Basic and acidic residues" evidence="1">
    <location>
        <begin position="1"/>
        <end position="10"/>
    </location>
</feature>
<dbReference type="InterPro" id="IPR000504">
    <property type="entry name" value="RRM_dom"/>
</dbReference>
<dbReference type="PROSITE" id="PS50102">
    <property type="entry name" value="RRM"/>
    <property type="match status" value="2"/>
</dbReference>
<dbReference type="SMART" id="SM00360">
    <property type="entry name" value="RRM"/>
    <property type="match status" value="2"/>
</dbReference>
<dbReference type="InterPro" id="IPR035979">
    <property type="entry name" value="RBD_domain_sf"/>
</dbReference>
<evidence type="ECO:0000256" key="1">
    <source>
        <dbReference type="SAM" id="MobiDB-lite"/>
    </source>
</evidence>
<evidence type="ECO:0000313" key="3">
    <source>
        <dbReference type="Proteomes" id="UP000077755"/>
    </source>
</evidence>
<dbReference type="PANTHER" id="PTHR32343:SF72">
    <property type="entry name" value="POLYADENYLATE-BINDING PROTEIN-INTERACTING PROTEIN 11"/>
    <property type="match status" value="1"/>
</dbReference>
<dbReference type="Pfam" id="PF07145">
    <property type="entry name" value="PAM2"/>
    <property type="match status" value="1"/>
</dbReference>
<dbReference type="Gene3D" id="3.30.70.330">
    <property type="match status" value="2"/>
</dbReference>
<reference evidence="2" key="2">
    <citation type="submission" date="2022-03" db="EMBL/GenBank/DDBJ databases">
        <title>Draft title - Genomic analysis of global carrot germplasm unveils the trajectory of domestication and the origin of high carotenoid orange carrot.</title>
        <authorList>
            <person name="Iorizzo M."/>
            <person name="Ellison S."/>
            <person name="Senalik D."/>
            <person name="Macko-Podgorni A."/>
            <person name="Grzebelus D."/>
            <person name="Bostan H."/>
            <person name="Rolling W."/>
            <person name="Curaba J."/>
            <person name="Simon P."/>
        </authorList>
    </citation>
    <scope>NUCLEOTIDE SEQUENCE</scope>
    <source>
        <tissue evidence="2">Leaf</tissue>
    </source>
</reference>
<dbReference type="PANTHER" id="PTHR32343">
    <property type="entry name" value="SERINE/ARGININE-RICH SPLICING FACTOR"/>
    <property type="match status" value="1"/>
</dbReference>
<protein>
    <submittedName>
        <fullName evidence="2">Uncharacterized protein</fullName>
    </submittedName>
</protein>
<evidence type="ECO:0000313" key="2">
    <source>
        <dbReference type="EMBL" id="WOH06616.1"/>
    </source>
</evidence>
<dbReference type="OMA" id="RERCTRT"/>
<proteinExistence type="predicted"/>
<feature type="region of interest" description="Disordered" evidence="1">
    <location>
        <begin position="1"/>
        <end position="38"/>
    </location>
</feature>
<reference evidence="2" key="1">
    <citation type="journal article" date="2016" name="Nat. Genet.">
        <title>A high-quality carrot genome assembly provides new insights into carotenoid accumulation and asterid genome evolution.</title>
        <authorList>
            <person name="Iorizzo M."/>
            <person name="Ellison S."/>
            <person name="Senalik D."/>
            <person name="Zeng P."/>
            <person name="Satapoomin P."/>
            <person name="Huang J."/>
            <person name="Bowman M."/>
            <person name="Iovene M."/>
            <person name="Sanseverino W."/>
            <person name="Cavagnaro P."/>
            <person name="Yildiz M."/>
            <person name="Macko-Podgorni A."/>
            <person name="Moranska E."/>
            <person name="Grzebelus E."/>
            <person name="Grzebelus D."/>
            <person name="Ashrafi H."/>
            <person name="Zheng Z."/>
            <person name="Cheng S."/>
            <person name="Spooner D."/>
            <person name="Van Deynze A."/>
            <person name="Simon P."/>
        </authorList>
    </citation>
    <scope>NUCLEOTIDE SEQUENCE</scope>
    <source>
        <tissue evidence="2">Leaf</tissue>
    </source>
</reference>
<dbReference type="EMBL" id="CP093348">
    <property type="protein sequence ID" value="WOH06616.1"/>
    <property type="molecule type" value="Genomic_DNA"/>
</dbReference>
<feature type="compositionally biased region" description="Basic residues" evidence="1">
    <location>
        <begin position="75"/>
        <end position="88"/>
    </location>
</feature>
<feature type="region of interest" description="Disordered" evidence="1">
    <location>
        <begin position="60"/>
        <end position="88"/>
    </location>
</feature>
<dbReference type="SUPFAM" id="SSF54928">
    <property type="entry name" value="RNA-binding domain, RBD"/>
    <property type="match status" value="2"/>
</dbReference>
<feature type="compositionally biased region" description="Polar residues" evidence="1">
    <location>
        <begin position="11"/>
        <end position="24"/>
    </location>
</feature>
<dbReference type="InterPro" id="IPR009818">
    <property type="entry name" value="PAM2_motif"/>
</dbReference>
<name>A0A164WUK6_DAUCS</name>
<sequence length="285" mass="31884">MATRGNDDVTKSMNQMNSGNNSAMINHDDGGDGFNQEMRPLEKSKSKLNPMAPEFVPTYVAAGAESATKNENGSRRRRRRARPRPRRRFNPCEAEIEQVRRTVFVSSIDNRISEEHLAALFLSCGPLVDCRICGDPTSMLRFGFVEFAEEESARISLSLERTMLGSHAIRVVPSRSAIAPVDRRLLPRSAAERERCTRTVYCTNIQREVPAEEIIFFFESFCGKVLCLRVFDNRHYPTCAAFVEFATSESAVAALNCSGFVLGALPIRVNPSKTPIILGDFRSRI</sequence>
<accession>A0A164WUK6</accession>
<keyword evidence="3" id="KW-1185">Reference proteome</keyword>
<dbReference type="AlphaFoldDB" id="A0A164WUK6"/>
<gene>
    <name evidence="2" type="ORF">DCAR_0626044</name>
</gene>
<dbReference type="Gramene" id="KZM92271">
    <property type="protein sequence ID" value="KZM92271"/>
    <property type="gene ID" value="DCAR_020364"/>
</dbReference>
<organism evidence="2 3">
    <name type="scientific">Daucus carota subsp. sativus</name>
    <name type="common">Carrot</name>
    <dbReference type="NCBI Taxonomy" id="79200"/>
    <lineage>
        <taxon>Eukaryota</taxon>
        <taxon>Viridiplantae</taxon>
        <taxon>Streptophyta</taxon>
        <taxon>Embryophyta</taxon>
        <taxon>Tracheophyta</taxon>
        <taxon>Spermatophyta</taxon>
        <taxon>Magnoliopsida</taxon>
        <taxon>eudicotyledons</taxon>
        <taxon>Gunneridae</taxon>
        <taxon>Pentapetalae</taxon>
        <taxon>asterids</taxon>
        <taxon>campanulids</taxon>
        <taxon>Apiales</taxon>
        <taxon>Apiaceae</taxon>
        <taxon>Apioideae</taxon>
        <taxon>Scandiceae</taxon>
        <taxon>Daucinae</taxon>
        <taxon>Daucus</taxon>
        <taxon>Daucus sect. Daucus</taxon>
    </lineage>
</organism>